<evidence type="ECO:0000259" key="3">
    <source>
        <dbReference type="Pfam" id="PF24883"/>
    </source>
</evidence>
<dbReference type="Proteomes" id="UP001595075">
    <property type="component" value="Unassembled WGS sequence"/>
</dbReference>
<proteinExistence type="predicted"/>
<dbReference type="EMBL" id="JAZHXI010000005">
    <property type="protein sequence ID" value="KAL2071791.1"/>
    <property type="molecule type" value="Genomic_DNA"/>
</dbReference>
<feature type="domain" description="Nephrocystin 3-like N-terminal" evidence="3">
    <location>
        <begin position="316"/>
        <end position="488"/>
    </location>
</feature>
<accession>A0ABR4CRF8</accession>
<dbReference type="PANTHER" id="PTHR40619:SF3">
    <property type="entry name" value="FUNGAL STAND N-TERMINAL GOODBYE DOMAIN-CONTAINING PROTEIN"/>
    <property type="match status" value="1"/>
</dbReference>
<reference evidence="4 5" key="1">
    <citation type="journal article" date="2024" name="Commun. Biol.">
        <title>Comparative genomic analysis of thermophilic fungi reveals convergent evolutionary adaptations and gene losses.</title>
        <authorList>
            <person name="Steindorff A.S."/>
            <person name="Aguilar-Pontes M.V."/>
            <person name="Robinson A.J."/>
            <person name="Andreopoulos B."/>
            <person name="LaButti K."/>
            <person name="Kuo A."/>
            <person name="Mondo S."/>
            <person name="Riley R."/>
            <person name="Otillar R."/>
            <person name="Haridas S."/>
            <person name="Lipzen A."/>
            <person name="Grimwood J."/>
            <person name="Schmutz J."/>
            <person name="Clum A."/>
            <person name="Reid I.D."/>
            <person name="Moisan M.C."/>
            <person name="Butler G."/>
            <person name="Nguyen T.T.M."/>
            <person name="Dewar K."/>
            <person name="Conant G."/>
            <person name="Drula E."/>
            <person name="Henrissat B."/>
            <person name="Hansel C."/>
            <person name="Singer S."/>
            <person name="Hutchinson M.I."/>
            <person name="de Vries R.P."/>
            <person name="Natvig D.O."/>
            <person name="Powell A.J."/>
            <person name="Tsang A."/>
            <person name="Grigoriev I.V."/>
        </authorList>
    </citation>
    <scope>NUCLEOTIDE SEQUENCE [LARGE SCALE GENOMIC DNA]</scope>
    <source>
        <strain evidence="4 5">CBS 494.80</strain>
    </source>
</reference>
<keyword evidence="5" id="KW-1185">Reference proteome</keyword>
<dbReference type="InterPro" id="IPR056884">
    <property type="entry name" value="NPHP3-like_N"/>
</dbReference>
<evidence type="ECO:0000313" key="5">
    <source>
        <dbReference type="Proteomes" id="UP001595075"/>
    </source>
</evidence>
<organism evidence="4 5">
    <name type="scientific">Oculimacula yallundae</name>
    <dbReference type="NCBI Taxonomy" id="86028"/>
    <lineage>
        <taxon>Eukaryota</taxon>
        <taxon>Fungi</taxon>
        <taxon>Dikarya</taxon>
        <taxon>Ascomycota</taxon>
        <taxon>Pezizomycotina</taxon>
        <taxon>Leotiomycetes</taxon>
        <taxon>Helotiales</taxon>
        <taxon>Ploettnerulaceae</taxon>
        <taxon>Oculimacula</taxon>
    </lineage>
</organism>
<name>A0ABR4CRF8_9HELO</name>
<comment type="caution">
    <text evidence="4">The sequence shown here is derived from an EMBL/GenBank/DDBJ whole genome shotgun (WGS) entry which is preliminary data.</text>
</comment>
<sequence>MFKEIASRLDNLSLDSDRKIYDREFVTDLKENDRFKGRRLPFDPVQCSWQEVMTELEKATNAAILNQQGDKKFFTKKRRTLSALSRSVMPLLNAIPDDLCFLHGGLAMIFHLAAQRELVRRGILDAFEDIPTIIALACNKHRRFPNDSRLGESLDDLKSTLFAVIPALVTSLFRGFDLPDTLALVKRKSLAVNTLAEDLQDELVFETCITTREIREVTSRTNSGVEEIQVEIMKLQALVSEIKTVQEPKDSRRQPRQSDETFRTETECTKAGSLQNIHPEDLIAMLDVPPEQCARDLNFVIRQSSQFCSTSKSYGAAITSNPRFQAWVNADDADLIFVEGQFDSRCGRTSPVSSFCASLPQEIEDTKVGVVLSFFCGQHVASNDRLRGPRGLIRSLLWQLLNVWPQSSVRANISGPFDDEASISMEDLCFLFQMLLKQVPYLAVFCIIDDMPQFERQCWDKDYFIFLRLLGNLLGEEPGIRFKVLITSSGKSRRLQEQLPDDRCIRVLERDMVSR</sequence>
<dbReference type="PANTHER" id="PTHR40619">
    <property type="entry name" value="FUNGAL STAND N-TERMINAL GOODBYE DOMAIN-CONTAINING PROTEIN"/>
    <property type="match status" value="1"/>
</dbReference>
<keyword evidence="1" id="KW-0677">Repeat</keyword>
<gene>
    <name evidence="4" type="ORF">VTL71DRAFT_13026</name>
</gene>
<protein>
    <recommendedName>
        <fullName evidence="3">Nephrocystin 3-like N-terminal domain-containing protein</fullName>
    </recommendedName>
</protein>
<evidence type="ECO:0000313" key="4">
    <source>
        <dbReference type="EMBL" id="KAL2071791.1"/>
    </source>
</evidence>
<evidence type="ECO:0000256" key="2">
    <source>
        <dbReference type="SAM" id="MobiDB-lite"/>
    </source>
</evidence>
<feature type="region of interest" description="Disordered" evidence="2">
    <location>
        <begin position="246"/>
        <end position="265"/>
    </location>
</feature>
<dbReference type="Pfam" id="PF24883">
    <property type="entry name" value="NPHP3_N"/>
    <property type="match status" value="1"/>
</dbReference>
<evidence type="ECO:0000256" key="1">
    <source>
        <dbReference type="ARBA" id="ARBA00022737"/>
    </source>
</evidence>